<accession>A0ABT9NQ60</accession>
<dbReference type="GO" id="GO:0051301">
    <property type="term" value="P:cell division"/>
    <property type="evidence" value="ECO:0007669"/>
    <property type="project" value="UniProtKB-KW"/>
</dbReference>
<comment type="caution">
    <text evidence="2">The sequence shown here is derived from an EMBL/GenBank/DDBJ whole genome shotgun (WGS) entry which is preliminary data.</text>
</comment>
<evidence type="ECO:0000313" key="2">
    <source>
        <dbReference type="EMBL" id="MDP9822561.1"/>
    </source>
</evidence>
<evidence type="ECO:0000256" key="1">
    <source>
        <dbReference type="SAM" id="Coils"/>
    </source>
</evidence>
<keyword evidence="2" id="KW-0131">Cell cycle</keyword>
<evidence type="ECO:0000313" key="3">
    <source>
        <dbReference type="Proteomes" id="UP001240447"/>
    </source>
</evidence>
<reference evidence="2 3" key="1">
    <citation type="submission" date="2023-07" db="EMBL/GenBank/DDBJ databases">
        <title>Sequencing the genomes of 1000 actinobacteria strains.</title>
        <authorList>
            <person name="Klenk H.-P."/>
        </authorList>
    </citation>
    <scope>NUCLEOTIDE SEQUENCE [LARGE SCALE GENOMIC DNA]</scope>
    <source>
        <strain evidence="2 3">GD13</strain>
    </source>
</reference>
<gene>
    <name evidence="2" type="ORF">J2S59_002370</name>
</gene>
<organism evidence="2 3">
    <name type="scientific">Nocardioides massiliensis</name>
    <dbReference type="NCBI Taxonomy" id="1325935"/>
    <lineage>
        <taxon>Bacteria</taxon>
        <taxon>Bacillati</taxon>
        <taxon>Actinomycetota</taxon>
        <taxon>Actinomycetes</taxon>
        <taxon>Propionibacteriales</taxon>
        <taxon>Nocardioidaceae</taxon>
        <taxon>Nocardioides</taxon>
    </lineage>
</organism>
<keyword evidence="2" id="KW-0132">Cell division</keyword>
<keyword evidence="3" id="KW-1185">Reference proteome</keyword>
<proteinExistence type="predicted"/>
<sequence>MAKALLGHMSTTDPRVHARLVAENRRLRERVADLEAHVLRLQADNDALAAALADRPLLALDDSSMQPA</sequence>
<dbReference type="EMBL" id="JAUSQM010000001">
    <property type="protein sequence ID" value="MDP9822561.1"/>
    <property type="molecule type" value="Genomic_DNA"/>
</dbReference>
<dbReference type="Proteomes" id="UP001240447">
    <property type="component" value="Unassembled WGS sequence"/>
</dbReference>
<keyword evidence="1" id="KW-0175">Coiled coil</keyword>
<name>A0ABT9NQ60_9ACTN</name>
<feature type="coiled-coil region" evidence="1">
    <location>
        <begin position="17"/>
        <end position="44"/>
    </location>
</feature>
<protein>
    <submittedName>
        <fullName evidence="2">Cell division protein FtsB</fullName>
    </submittedName>
</protein>
<dbReference type="RefSeq" id="WP_068121494.1">
    <property type="nucleotide sequence ID" value="NZ_CCXJ01000376.1"/>
</dbReference>